<organism evidence="1 2">
    <name type="scientific">Wuchereria bancrofti</name>
    <dbReference type="NCBI Taxonomy" id="6293"/>
    <lineage>
        <taxon>Eukaryota</taxon>
        <taxon>Metazoa</taxon>
        <taxon>Ecdysozoa</taxon>
        <taxon>Nematoda</taxon>
        <taxon>Chromadorea</taxon>
        <taxon>Rhabditida</taxon>
        <taxon>Spirurina</taxon>
        <taxon>Spiruromorpha</taxon>
        <taxon>Filarioidea</taxon>
        <taxon>Onchocercidae</taxon>
        <taxon>Wuchereria</taxon>
    </lineage>
</organism>
<gene>
    <name evidence="1" type="ORF">WBA_LOCUS12767</name>
</gene>
<sequence>MRIVSKLLYYNVFDKVIRIIYIANVNKHSGSGTSNKMNTSISLS</sequence>
<name>A0A3P7EPC5_WUCBA</name>
<keyword evidence="2" id="KW-1185">Reference proteome</keyword>
<dbReference type="EMBL" id="UYWW01013104">
    <property type="protein sequence ID" value="VDM23003.1"/>
    <property type="molecule type" value="Genomic_DNA"/>
</dbReference>
<dbReference type="Proteomes" id="UP000270924">
    <property type="component" value="Unassembled WGS sequence"/>
</dbReference>
<accession>A0A3P7EPC5</accession>
<reference evidence="1 2" key="1">
    <citation type="submission" date="2018-11" db="EMBL/GenBank/DDBJ databases">
        <authorList>
            <consortium name="Pathogen Informatics"/>
        </authorList>
    </citation>
    <scope>NUCLEOTIDE SEQUENCE [LARGE SCALE GENOMIC DNA]</scope>
</reference>
<dbReference type="AlphaFoldDB" id="A0A3P7EPC5"/>
<evidence type="ECO:0000313" key="2">
    <source>
        <dbReference type="Proteomes" id="UP000270924"/>
    </source>
</evidence>
<dbReference type="InParanoid" id="A0A3P7EPC5"/>
<proteinExistence type="predicted"/>
<evidence type="ECO:0000313" key="1">
    <source>
        <dbReference type="EMBL" id="VDM23003.1"/>
    </source>
</evidence>
<protein>
    <submittedName>
        <fullName evidence="1">Uncharacterized protein</fullName>
    </submittedName>
</protein>